<accession>A0A210Q9C4</accession>
<dbReference type="PROSITE" id="PS50222">
    <property type="entry name" value="EF_HAND_2"/>
    <property type="match status" value="2"/>
</dbReference>
<comment type="similarity">
    <text evidence="2 10 11">Belongs to the PPP phosphatase family.</text>
</comment>
<dbReference type="GO" id="GO:0050906">
    <property type="term" value="P:detection of stimulus involved in sensory perception"/>
    <property type="evidence" value="ECO:0007669"/>
    <property type="project" value="UniProtKB-UniRule"/>
</dbReference>
<keyword evidence="7 10" id="KW-0464">Manganese</keyword>
<sequence>MGCTSAKTVAPEESSTKSEKVIRSAILIQKWYRRYMARLEMRRRCTWNIFQSIEYSGEQNQLKLYNFFADMLKQMKPDRTGQPKILRALSDNNRRPINCDVRTLEAEDAGLLLLSNPNDIEVGSHYNGMHLTFPLNQSQLQDLIQSFKTKKLLHAKYLLQLLHETRTLLKQKSNINRATISISKQITVCGDLHGKLDDLYMVFHKNGLPSVDNPYIFNGDFVDRGTNSVEISVILFACFLLNPNEVYINRGNHEDHIMNIRYGFVKEVNKKYSVYANGILRLFEDLFSWLPLATIIDDKVLVVHGGLSDTIDLDLISQLDRHKFLSTLHPSRSFDDENVTEVELMEWKQVLDLLWSDPRVQDGCLPNTFRGGGSYFGPDVTTMILDKYNLQRLIRSHECKVEGYEYTHNDKVLTIFSASNYYEVGSNKGAYLKLTGPDLSCHIVQYMVNKHSTKRKITFTKRISQVEKIAMRDLKRKILGCQSELITHFKSCDPENTGTISVIEWCNVLEGVMEMELPWRTMRPHLAKCDPSGAVLYNTSFSDMKLYHGSTESGHSITELLYRNKDSLETIFRIFDKDNSGTISMEEFEEALSVMINTQDISISHDQIIDIAHSLDLNKDGFIDFNEFLEAFRIVDPYGKDESKCMMSGDSETDSVGSDESERNTPSRKVDELKTRKISKLCDIQESEISEA</sequence>
<dbReference type="SMART" id="SM00054">
    <property type="entry name" value="EFh"/>
    <property type="match status" value="3"/>
</dbReference>
<dbReference type="SUPFAM" id="SSF47473">
    <property type="entry name" value="EF-hand"/>
    <property type="match status" value="1"/>
</dbReference>
<keyword evidence="15" id="KW-1185">Reference proteome</keyword>
<dbReference type="InterPro" id="IPR006186">
    <property type="entry name" value="Ser/Thr-sp_prot-phosphatase"/>
</dbReference>
<evidence type="ECO:0000256" key="12">
    <source>
        <dbReference type="SAM" id="MobiDB-lite"/>
    </source>
</evidence>
<evidence type="ECO:0000256" key="3">
    <source>
        <dbReference type="ARBA" id="ARBA00022723"/>
    </source>
</evidence>
<dbReference type="PIRSF" id="PIRSF000912">
    <property type="entry name" value="PPEF"/>
    <property type="match status" value="1"/>
</dbReference>
<evidence type="ECO:0000256" key="7">
    <source>
        <dbReference type="ARBA" id="ARBA00023211"/>
    </source>
</evidence>
<evidence type="ECO:0000256" key="8">
    <source>
        <dbReference type="ARBA" id="ARBA00047761"/>
    </source>
</evidence>
<feature type="domain" description="EF-hand" evidence="13">
    <location>
        <begin position="603"/>
        <end position="638"/>
    </location>
</feature>
<keyword evidence="3 10" id="KW-0479">Metal-binding</keyword>
<dbReference type="Gene3D" id="3.60.21.10">
    <property type="match status" value="1"/>
</dbReference>
<feature type="region of interest" description="Disordered" evidence="12">
    <location>
        <begin position="643"/>
        <end position="672"/>
    </location>
</feature>
<dbReference type="InterPro" id="IPR004843">
    <property type="entry name" value="Calcineurin-like_PHP"/>
</dbReference>
<comment type="catalytic activity">
    <reaction evidence="9 10 11">
        <text>O-phospho-L-threonyl-[protein] + H2O = L-threonyl-[protein] + phosphate</text>
        <dbReference type="Rhea" id="RHEA:47004"/>
        <dbReference type="Rhea" id="RHEA-COMP:11060"/>
        <dbReference type="Rhea" id="RHEA-COMP:11605"/>
        <dbReference type="ChEBI" id="CHEBI:15377"/>
        <dbReference type="ChEBI" id="CHEBI:30013"/>
        <dbReference type="ChEBI" id="CHEBI:43474"/>
        <dbReference type="ChEBI" id="CHEBI:61977"/>
        <dbReference type="EC" id="3.1.3.16"/>
    </reaction>
</comment>
<dbReference type="InterPro" id="IPR011992">
    <property type="entry name" value="EF-hand-dom_pair"/>
</dbReference>
<dbReference type="EC" id="3.1.3.16" evidence="10"/>
<dbReference type="InterPro" id="IPR029052">
    <property type="entry name" value="Metallo-depent_PP-like"/>
</dbReference>
<feature type="domain" description="EF-hand" evidence="13">
    <location>
        <begin position="563"/>
        <end position="598"/>
    </location>
</feature>
<dbReference type="GO" id="GO:0030145">
    <property type="term" value="F:manganese ion binding"/>
    <property type="evidence" value="ECO:0007669"/>
    <property type="project" value="UniProtKB-UniRule"/>
</dbReference>
<dbReference type="STRING" id="6573.A0A210Q9C4"/>
<dbReference type="GO" id="GO:0005509">
    <property type="term" value="F:calcium ion binding"/>
    <property type="evidence" value="ECO:0007669"/>
    <property type="project" value="UniProtKB-UniRule"/>
</dbReference>
<comment type="caution">
    <text evidence="14">The sequence shown here is derived from an EMBL/GenBank/DDBJ whole genome shotgun (WGS) entry which is preliminary data.</text>
</comment>
<dbReference type="PANTHER" id="PTHR45668:SF3">
    <property type="entry name" value="SERINE_THREONINE-PROTEIN PHOSPHATASE RDGC"/>
    <property type="match status" value="1"/>
</dbReference>
<evidence type="ECO:0000313" key="14">
    <source>
        <dbReference type="EMBL" id="OWF45279.1"/>
    </source>
</evidence>
<keyword evidence="6" id="KW-0106">Calcium</keyword>
<evidence type="ECO:0000259" key="13">
    <source>
        <dbReference type="PROSITE" id="PS50222"/>
    </source>
</evidence>
<reference evidence="14 15" key="1">
    <citation type="journal article" date="2017" name="Nat. Ecol. Evol.">
        <title>Scallop genome provides insights into evolution of bilaterian karyotype and development.</title>
        <authorList>
            <person name="Wang S."/>
            <person name="Zhang J."/>
            <person name="Jiao W."/>
            <person name="Li J."/>
            <person name="Xun X."/>
            <person name="Sun Y."/>
            <person name="Guo X."/>
            <person name="Huan P."/>
            <person name="Dong B."/>
            <person name="Zhang L."/>
            <person name="Hu X."/>
            <person name="Sun X."/>
            <person name="Wang J."/>
            <person name="Zhao C."/>
            <person name="Wang Y."/>
            <person name="Wang D."/>
            <person name="Huang X."/>
            <person name="Wang R."/>
            <person name="Lv J."/>
            <person name="Li Y."/>
            <person name="Zhang Z."/>
            <person name="Liu B."/>
            <person name="Lu W."/>
            <person name="Hui Y."/>
            <person name="Liang J."/>
            <person name="Zhou Z."/>
            <person name="Hou R."/>
            <person name="Li X."/>
            <person name="Liu Y."/>
            <person name="Li H."/>
            <person name="Ning X."/>
            <person name="Lin Y."/>
            <person name="Zhao L."/>
            <person name="Xing Q."/>
            <person name="Dou J."/>
            <person name="Li Y."/>
            <person name="Mao J."/>
            <person name="Guo H."/>
            <person name="Dou H."/>
            <person name="Li T."/>
            <person name="Mu C."/>
            <person name="Jiang W."/>
            <person name="Fu Q."/>
            <person name="Fu X."/>
            <person name="Miao Y."/>
            <person name="Liu J."/>
            <person name="Yu Q."/>
            <person name="Li R."/>
            <person name="Liao H."/>
            <person name="Li X."/>
            <person name="Kong Y."/>
            <person name="Jiang Z."/>
            <person name="Chourrout D."/>
            <person name="Li R."/>
            <person name="Bao Z."/>
        </authorList>
    </citation>
    <scope>NUCLEOTIDE SEQUENCE [LARGE SCALE GENOMIC DNA]</scope>
    <source>
        <strain evidence="14 15">PY_sf001</strain>
    </source>
</reference>
<dbReference type="CDD" id="cd00051">
    <property type="entry name" value="EFh"/>
    <property type="match status" value="1"/>
</dbReference>
<evidence type="ECO:0000256" key="5">
    <source>
        <dbReference type="ARBA" id="ARBA00022801"/>
    </source>
</evidence>
<dbReference type="Pfam" id="PF08321">
    <property type="entry name" value="PPP5"/>
    <property type="match status" value="1"/>
</dbReference>
<dbReference type="SUPFAM" id="SSF56300">
    <property type="entry name" value="Metallo-dependent phosphatases"/>
    <property type="match status" value="1"/>
</dbReference>
<proteinExistence type="inferred from homology"/>
<evidence type="ECO:0000256" key="4">
    <source>
        <dbReference type="ARBA" id="ARBA00022737"/>
    </source>
</evidence>
<comment type="catalytic activity">
    <reaction evidence="8">
        <text>O-phospho-L-seryl-[protein] + H2O = L-seryl-[protein] + phosphate</text>
        <dbReference type="Rhea" id="RHEA:20629"/>
        <dbReference type="Rhea" id="RHEA-COMP:9863"/>
        <dbReference type="Rhea" id="RHEA-COMP:11604"/>
        <dbReference type="ChEBI" id="CHEBI:15377"/>
        <dbReference type="ChEBI" id="CHEBI:29999"/>
        <dbReference type="ChEBI" id="CHEBI:43474"/>
        <dbReference type="ChEBI" id="CHEBI:83421"/>
        <dbReference type="EC" id="3.1.3.16"/>
    </reaction>
</comment>
<evidence type="ECO:0000256" key="10">
    <source>
        <dbReference type="PIRNR" id="PIRNR000912"/>
    </source>
</evidence>
<dbReference type="Proteomes" id="UP000242188">
    <property type="component" value="Unassembled WGS sequence"/>
</dbReference>
<dbReference type="EMBL" id="NEDP02004526">
    <property type="protein sequence ID" value="OWF45279.1"/>
    <property type="molecule type" value="Genomic_DNA"/>
</dbReference>
<dbReference type="PANTHER" id="PTHR45668">
    <property type="entry name" value="SERINE/THREONINE-PROTEIN PHOSPHATASE 5-RELATED"/>
    <property type="match status" value="1"/>
</dbReference>
<dbReference type="InterPro" id="IPR000048">
    <property type="entry name" value="IQ_motif_EF-hand-BS"/>
</dbReference>
<dbReference type="Pfam" id="PF13499">
    <property type="entry name" value="EF-hand_7"/>
    <property type="match status" value="1"/>
</dbReference>
<evidence type="ECO:0000256" key="11">
    <source>
        <dbReference type="RuleBase" id="RU004273"/>
    </source>
</evidence>
<evidence type="ECO:0000313" key="15">
    <source>
        <dbReference type="Proteomes" id="UP000242188"/>
    </source>
</evidence>
<dbReference type="GO" id="GO:0005506">
    <property type="term" value="F:iron ion binding"/>
    <property type="evidence" value="ECO:0007669"/>
    <property type="project" value="UniProtKB-UniRule"/>
</dbReference>
<dbReference type="OrthoDB" id="442428at2759"/>
<keyword evidence="5 10" id="KW-0378">Hydrolase</keyword>
<comment type="cofactor">
    <cofactor evidence="1">
        <name>Mn(2+)</name>
        <dbReference type="ChEBI" id="CHEBI:29035"/>
    </cofactor>
</comment>
<dbReference type="Gene3D" id="1.10.238.10">
    <property type="entry name" value="EF-hand"/>
    <property type="match status" value="1"/>
</dbReference>
<evidence type="ECO:0000256" key="1">
    <source>
        <dbReference type="ARBA" id="ARBA00001936"/>
    </source>
</evidence>
<name>A0A210Q9C4_MIZYE</name>
<gene>
    <name evidence="14" type="ORF">KP79_PYT12726</name>
</gene>
<protein>
    <recommendedName>
        <fullName evidence="10">Serine/threonine-protein phosphatase with EF-hands</fullName>
        <ecNumber evidence="10">3.1.3.16</ecNumber>
    </recommendedName>
</protein>
<dbReference type="AlphaFoldDB" id="A0A210Q9C4"/>
<dbReference type="CDD" id="cd23767">
    <property type="entry name" value="IQCD"/>
    <property type="match status" value="1"/>
</dbReference>
<keyword evidence="4" id="KW-0677">Repeat</keyword>
<dbReference type="InterPro" id="IPR002048">
    <property type="entry name" value="EF_hand_dom"/>
</dbReference>
<dbReference type="GO" id="GO:0004722">
    <property type="term" value="F:protein serine/threonine phosphatase activity"/>
    <property type="evidence" value="ECO:0007669"/>
    <property type="project" value="UniProtKB-EC"/>
</dbReference>
<dbReference type="InterPro" id="IPR018247">
    <property type="entry name" value="EF_Hand_1_Ca_BS"/>
</dbReference>
<organism evidence="14 15">
    <name type="scientific">Mizuhopecten yessoensis</name>
    <name type="common">Japanese scallop</name>
    <name type="synonym">Patinopecten yessoensis</name>
    <dbReference type="NCBI Taxonomy" id="6573"/>
    <lineage>
        <taxon>Eukaryota</taxon>
        <taxon>Metazoa</taxon>
        <taxon>Spiralia</taxon>
        <taxon>Lophotrochozoa</taxon>
        <taxon>Mollusca</taxon>
        <taxon>Bivalvia</taxon>
        <taxon>Autobranchia</taxon>
        <taxon>Pteriomorphia</taxon>
        <taxon>Pectinida</taxon>
        <taxon>Pectinoidea</taxon>
        <taxon>Pectinidae</taxon>
        <taxon>Mizuhopecten</taxon>
    </lineage>
</organism>
<dbReference type="InterPro" id="IPR013235">
    <property type="entry name" value="PPP_dom"/>
</dbReference>
<evidence type="ECO:0000256" key="6">
    <source>
        <dbReference type="ARBA" id="ARBA00022837"/>
    </source>
</evidence>
<dbReference type="PROSITE" id="PS00018">
    <property type="entry name" value="EF_HAND_1"/>
    <property type="match status" value="2"/>
</dbReference>
<feature type="compositionally biased region" description="Basic and acidic residues" evidence="12">
    <location>
        <begin position="660"/>
        <end position="672"/>
    </location>
</feature>
<dbReference type="PRINTS" id="PR00114">
    <property type="entry name" value="STPHPHTASE"/>
</dbReference>
<dbReference type="InterPro" id="IPR051134">
    <property type="entry name" value="PPP_phosphatase"/>
</dbReference>
<evidence type="ECO:0000256" key="9">
    <source>
        <dbReference type="ARBA" id="ARBA00048336"/>
    </source>
</evidence>
<dbReference type="SMART" id="SM00156">
    <property type="entry name" value="PP2Ac"/>
    <property type="match status" value="1"/>
</dbReference>
<dbReference type="PROSITE" id="PS50096">
    <property type="entry name" value="IQ"/>
    <property type="match status" value="1"/>
</dbReference>
<evidence type="ECO:0000256" key="2">
    <source>
        <dbReference type="ARBA" id="ARBA00008294"/>
    </source>
</evidence>
<dbReference type="Pfam" id="PF00149">
    <property type="entry name" value="Metallophos"/>
    <property type="match status" value="1"/>
</dbReference>
<dbReference type="InterPro" id="IPR012008">
    <property type="entry name" value="Ser/Thr-Pase_EF-hand_contain"/>
</dbReference>
<dbReference type="PROSITE" id="PS00125">
    <property type="entry name" value="SER_THR_PHOSPHATASE"/>
    <property type="match status" value="1"/>
</dbReference>
<dbReference type="SMART" id="SM00015">
    <property type="entry name" value="IQ"/>
    <property type="match status" value="1"/>
</dbReference>